<comment type="caution">
    <text evidence="2">The sequence shown here is derived from an EMBL/GenBank/DDBJ whole genome shotgun (WGS) entry which is preliminary data.</text>
</comment>
<sequence>MDNNGTYMQSPHFQEASHETRLPFSESYVPAPGGGSTDSLIKPPVNADGEFKVEIPNSGTSYQPSAPDTATELGNGLPMATHMQQQGPYILPAGFQLPASFLMPSAADMYQAAMMSTAANAANAANAASANDYADGIPDIWEAAELGDVPTVQLHLNNGVSPDQRNNSRST</sequence>
<feature type="region of interest" description="Disordered" evidence="1">
    <location>
        <begin position="1"/>
        <end position="20"/>
    </location>
</feature>
<dbReference type="AlphaFoldDB" id="A0A9P6M6V1"/>
<reference evidence="2" key="1">
    <citation type="journal article" date="2020" name="Fungal Divers.">
        <title>Resolving the Mortierellaceae phylogeny through synthesis of multi-gene phylogenetics and phylogenomics.</title>
        <authorList>
            <person name="Vandepol N."/>
            <person name="Liber J."/>
            <person name="Desiro A."/>
            <person name="Na H."/>
            <person name="Kennedy M."/>
            <person name="Barry K."/>
            <person name="Grigoriev I.V."/>
            <person name="Miller A.N."/>
            <person name="O'Donnell K."/>
            <person name="Stajich J.E."/>
            <person name="Bonito G."/>
        </authorList>
    </citation>
    <scope>NUCLEOTIDE SEQUENCE</scope>
    <source>
        <strain evidence="2">MES-2147</strain>
    </source>
</reference>
<evidence type="ECO:0000256" key="1">
    <source>
        <dbReference type="SAM" id="MobiDB-lite"/>
    </source>
</evidence>
<name>A0A9P6M6V1_9FUNG</name>
<protein>
    <submittedName>
        <fullName evidence="2">Uncharacterized protein</fullName>
    </submittedName>
</protein>
<keyword evidence="3" id="KW-1185">Reference proteome</keyword>
<accession>A0A9P6M6V1</accession>
<evidence type="ECO:0000313" key="3">
    <source>
        <dbReference type="Proteomes" id="UP000749646"/>
    </source>
</evidence>
<dbReference type="Proteomes" id="UP000749646">
    <property type="component" value="Unassembled WGS sequence"/>
</dbReference>
<dbReference type="EMBL" id="JAAAHW010005425">
    <property type="protein sequence ID" value="KAF9968887.1"/>
    <property type="molecule type" value="Genomic_DNA"/>
</dbReference>
<proteinExistence type="predicted"/>
<gene>
    <name evidence="2" type="ORF">BGZ65_012536</name>
</gene>
<organism evidence="2 3">
    <name type="scientific">Modicella reniformis</name>
    <dbReference type="NCBI Taxonomy" id="1440133"/>
    <lineage>
        <taxon>Eukaryota</taxon>
        <taxon>Fungi</taxon>
        <taxon>Fungi incertae sedis</taxon>
        <taxon>Mucoromycota</taxon>
        <taxon>Mortierellomycotina</taxon>
        <taxon>Mortierellomycetes</taxon>
        <taxon>Mortierellales</taxon>
        <taxon>Mortierellaceae</taxon>
        <taxon>Modicella</taxon>
    </lineage>
</organism>
<feature type="non-terminal residue" evidence="2">
    <location>
        <position position="1"/>
    </location>
</feature>
<evidence type="ECO:0000313" key="2">
    <source>
        <dbReference type="EMBL" id="KAF9968887.1"/>
    </source>
</evidence>
<feature type="compositionally biased region" description="Polar residues" evidence="1">
    <location>
        <begin position="1"/>
        <end position="12"/>
    </location>
</feature>